<dbReference type="InterPro" id="IPR052050">
    <property type="entry name" value="SecEffector_AnkRepeat"/>
</dbReference>
<dbReference type="PANTHER" id="PTHR46586:SF3">
    <property type="entry name" value="ANKYRIN REPEAT-CONTAINING PROTEIN"/>
    <property type="match status" value="1"/>
</dbReference>
<evidence type="ECO:0000313" key="2">
    <source>
        <dbReference type="EMBL" id="VFT94873.1"/>
    </source>
</evidence>
<sequence>MDPRAAAAIAALTSVDLGHAITCFQSGVRQEDVPLTHVAAEFPSSPASLTALTAFLARFDAAVGPWFHLHGYVGLARLLAVSTAMSTRRSLLAHAAFTGNLPRLQFLFHALGPLVEPSTVLLDLAATHGHVHVLTYLHHQPGQTASTAAMNGAAAHGHLNVVQFLHAHRTEGCTTDAMDRAAESGHLAVLEWLDNVRDARCTVRALDAAATHGHVEVVRYLVEDVGILCSANALLAAAAAGHDAVVRLVWSRLLDKDVARANAMRLADRAGQGHAVQMLAATCV</sequence>
<dbReference type="SUPFAM" id="SSF48403">
    <property type="entry name" value="Ankyrin repeat"/>
    <property type="match status" value="1"/>
</dbReference>
<reference evidence="1" key="2">
    <citation type="submission" date="2019-06" db="EMBL/GenBank/DDBJ databases">
        <title>Genomics analysis of Aphanomyces spp. identifies a new class of oomycete effector associated with host adaptation.</title>
        <authorList>
            <person name="Gaulin E."/>
        </authorList>
    </citation>
    <scope>NUCLEOTIDE SEQUENCE</scope>
    <source>
        <strain evidence="1">CBS 578.67</strain>
    </source>
</reference>
<dbReference type="AlphaFoldDB" id="A0A485LCZ7"/>
<protein>
    <submittedName>
        <fullName evidence="2">Aste57867_18135 protein</fullName>
    </submittedName>
</protein>
<dbReference type="Pfam" id="PF13637">
    <property type="entry name" value="Ank_4"/>
    <property type="match status" value="1"/>
</dbReference>
<dbReference type="InterPro" id="IPR036770">
    <property type="entry name" value="Ankyrin_rpt-contain_sf"/>
</dbReference>
<evidence type="ECO:0000313" key="3">
    <source>
        <dbReference type="Proteomes" id="UP000332933"/>
    </source>
</evidence>
<proteinExistence type="predicted"/>
<gene>
    <name evidence="2" type="primary">Aste57867_18135</name>
    <name evidence="1" type="ORF">As57867_018073</name>
    <name evidence="2" type="ORF">ASTE57867_18135</name>
</gene>
<dbReference type="InterPro" id="IPR002110">
    <property type="entry name" value="Ankyrin_rpt"/>
</dbReference>
<dbReference type="Pfam" id="PF00023">
    <property type="entry name" value="Ank"/>
    <property type="match status" value="1"/>
</dbReference>
<dbReference type="Proteomes" id="UP000332933">
    <property type="component" value="Unassembled WGS sequence"/>
</dbReference>
<dbReference type="OrthoDB" id="70387at2759"/>
<reference evidence="2 3" key="1">
    <citation type="submission" date="2019-03" db="EMBL/GenBank/DDBJ databases">
        <authorList>
            <person name="Gaulin E."/>
            <person name="Dumas B."/>
        </authorList>
    </citation>
    <scope>NUCLEOTIDE SEQUENCE [LARGE SCALE GENOMIC DNA]</scope>
    <source>
        <strain evidence="2">CBS 568.67</strain>
    </source>
</reference>
<evidence type="ECO:0000313" key="1">
    <source>
        <dbReference type="EMBL" id="KAF0690479.1"/>
    </source>
</evidence>
<keyword evidence="3" id="KW-1185">Reference proteome</keyword>
<name>A0A485LCZ7_9STRA</name>
<dbReference type="PANTHER" id="PTHR46586">
    <property type="entry name" value="ANKYRIN REPEAT-CONTAINING PROTEIN"/>
    <property type="match status" value="1"/>
</dbReference>
<organism evidence="2 3">
    <name type="scientific">Aphanomyces stellatus</name>
    <dbReference type="NCBI Taxonomy" id="120398"/>
    <lineage>
        <taxon>Eukaryota</taxon>
        <taxon>Sar</taxon>
        <taxon>Stramenopiles</taxon>
        <taxon>Oomycota</taxon>
        <taxon>Saprolegniomycetes</taxon>
        <taxon>Saprolegniales</taxon>
        <taxon>Verrucalvaceae</taxon>
        <taxon>Aphanomyces</taxon>
    </lineage>
</organism>
<dbReference type="EMBL" id="CAADRA010006398">
    <property type="protein sequence ID" value="VFT94873.1"/>
    <property type="molecule type" value="Genomic_DNA"/>
</dbReference>
<accession>A0A485LCZ7</accession>
<dbReference type="Gene3D" id="1.25.40.20">
    <property type="entry name" value="Ankyrin repeat-containing domain"/>
    <property type="match status" value="1"/>
</dbReference>
<dbReference type="EMBL" id="VJMH01006377">
    <property type="protein sequence ID" value="KAF0690479.1"/>
    <property type="molecule type" value="Genomic_DNA"/>
</dbReference>